<gene>
    <name evidence="1" type="ORF">T4D_7852</name>
</gene>
<dbReference type="AlphaFoldDB" id="A0A0V1DLK8"/>
<evidence type="ECO:0000313" key="1">
    <source>
        <dbReference type="EMBL" id="KRY62455.1"/>
    </source>
</evidence>
<organism evidence="1 2">
    <name type="scientific">Trichinella pseudospiralis</name>
    <name type="common">Parasitic roundworm</name>
    <dbReference type="NCBI Taxonomy" id="6337"/>
    <lineage>
        <taxon>Eukaryota</taxon>
        <taxon>Metazoa</taxon>
        <taxon>Ecdysozoa</taxon>
        <taxon>Nematoda</taxon>
        <taxon>Enoplea</taxon>
        <taxon>Dorylaimia</taxon>
        <taxon>Trichinellida</taxon>
        <taxon>Trichinellidae</taxon>
        <taxon>Trichinella</taxon>
    </lineage>
</organism>
<keyword evidence="2" id="KW-1185">Reference proteome</keyword>
<evidence type="ECO:0000313" key="2">
    <source>
        <dbReference type="Proteomes" id="UP000054995"/>
    </source>
</evidence>
<proteinExistence type="predicted"/>
<accession>A0A0V1DLK8</accession>
<protein>
    <submittedName>
        <fullName evidence="1">Uncharacterized protein</fullName>
    </submittedName>
</protein>
<dbReference type="EMBL" id="JYDT01003369">
    <property type="protein sequence ID" value="KRY62455.1"/>
    <property type="molecule type" value="Genomic_DNA"/>
</dbReference>
<dbReference type="Proteomes" id="UP000054995">
    <property type="component" value="Unassembled WGS sequence"/>
</dbReference>
<name>A0A0V1DLK8_TRIPS</name>
<comment type="caution">
    <text evidence="1">The sequence shown here is derived from an EMBL/GenBank/DDBJ whole genome shotgun (WGS) entry which is preliminary data.</text>
</comment>
<sequence length="31" mass="3307">MGLVSADGMDPYVEQSLDGLFFILLSSKGES</sequence>
<reference evidence="1 2" key="1">
    <citation type="submission" date="2015-01" db="EMBL/GenBank/DDBJ databases">
        <title>Evolution of Trichinella species and genotypes.</title>
        <authorList>
            <person name="Korhonen P.K."/>
            <person name="Edoardo P."/>
            <person name="Giuseppe L.R."/>
            <person name="Gasser R.B."/>
        </authorList>
    </citation>
    <scope>NUCLEOTIDE SEQUENCE [LARGE SCALE GENOMIC DNA]</scope>
    <source>
        <strain evidence="1">ISS470</strain>
    </source>
</reference>